<evidence type="ECO:0000259" key="7">
    <source>
        <dbReference type="SMART" id="SM00922"/>
    </source>
</evidence>
<feature type="domain" description="Mandelate racemase/muconate lactonizing enzyme C-terminal" evidence="7">
    <location>
        <begin position="158"/>
        <end position="255"/>
    </location>
</feature>
<evidence type="ECO:0000256" key="5">
    <source>
        <dbReference type="PIRSR" id="PIRSR633978-3"/>
    </source>
</evidence>
<dbReference type="GO" id="GO:1990594">
    <property type="term" value="F:L-altrarate dehydratase activity"/>
    <property type="evidence" value="ECO:0007669"/>
    <property type="project" value="InterPro"/>
</dbReference>
<evidence type="ECO:0000256" key="4">
    <source>
        <dbReference type="PIRSR" id="PIRSR633978-2"/>
    </source>
</evidence>
<dbReference type="InterPro" id="IPR046945">
    <property type="entry name" value="RHMD-like"/>
</dbReference>
<dbReference type="SUPFAM" id="SSF51604">
    <property type="entry name" value="Enolase C-terminal domain-like"/>
    <property type="match status" value="1"/>
</dbReference>
<dbReference type="InterPro" id="IPR029017">
    <property type="entry name" value="Enolase-like_N"/>
</dbReference>
<dbReference type="InterPro" id="IPR013342">
    <property type="entry name" value="Mandelate_racemase_C"/>
</dbReference>
<dbReference type="InterPro" id="IPR036849">
    <property type="entry name" value="Enolase-like_C_sf"/>
</dbReference>
<evidence type="ECO:0000256" key="2">
    <source>
        <dbReference type="ARBA" id="ARBA00022842"/>
    </source>
</evidence>
<dbReference type="Gene3D" id="3.30.390.10">
    <property type="entry name" value="Enolase-like, N-terminal domain"/>
    <property type="match status" value="1"/>
</dbReference>
<dbReference type="EC" id="5.1.2.2" evidence="8"/>
<dbReference type="Pfam" id="PF02746">
    <property type="entry name" value="MR_MLE_N"/>
    <property type="match status" value="1"/>
</dbReference>
<organism evidence="8 9">
    <name type="scientific">Bordetella ansorpii</name>
    <dbReference type="NCBI Taxonomy" id="288768"/>
    <lineage>
        <taxon>Bacteria</taxon>
        <taxon>Pseudomonadati</taxon>
        <taxon>Pseudomonadota</taxon>
        <taxon>Betaproteobacteria</taxon>
        <taxon>Burkholderiales</taxon>
        <taxon>Alcaligenaceae</taxon>
        <taxon>Bordetella</taxon>
    </lineage>
</organism>
<dbReference type="InterPro" id="IPR013341">
    <property type="entry name" value="Mandelate_racemase_N_dom"/>
</dbReference>
<feature type="binding site" evidence="4">
    <location>
        <position position="330"/>
    </location>
    <ligand>
        <name>substrate</name>
    </ligand>
</feature>
<protein>
    <submittedName>
        <fullName evidence="8">Mandelate racemase / L-alanine-DL-glutamate epimerase</fullName>
        <ecNumber evidence="8">5.1.2.2</ecNumber>
    </submittedName>
</protein>
<keyword evidence="9" id="KW-1185">Reference proteome</keyword>
<dbReference type="EMBL" id="FKIF01000002">
    <property type="protein sequence ID" value="SAI66222.1"/>
    <property type="molecule type" value="Genomic_DNA"/>
</dbReference>
<dbReference type="SFLD" id="SFLDF00134">
    <property type="entry name" value="L-talarate/galactarate_dehydra"/>
    <property type="match status" value="1"/>
</dbReference>
<dbReference type="SMART" id="SM00922">
    <property type="entry name" value="MR_MLE"/>
    <property type="match status" value="1"/>
</dbReference>
<dbReference type="InterPro" id="IPR018110">
    <property type="entry name" value="Mandel_Rmase/mucon_lact_enz_CS"/>
</dbReference>
<reference evidence="8 9" key="1">
    <citation type="submission" date="2016-04" db="EMBL/GenBank/DDBJ databases">
        <authorList>
            <consortium name="Pathogen Informatics"/>
        </authorList>
    </citation>
    <scope>NUCLEOTIDE SEQUENCE [LARGE SCALE GENOMIC DNA]</scope>
    <source>
        <strain evidence="8 9">H050680373</strain>
    </source>
</reference>
<name>A0A157S726_9BORD</name>
<evidence type="ECO:0000256" key="3">
    <source>
        <dbReference type="PIRSR" id="PIRSR633978-1"/>
    </source>
</evidence>
<dbReference type="SFLD" id="SFLDG00179">
    <property type="entry name" value="mandelate_racemase"/>
    <property type="match status" value="1"/>
</dbReference>
<feature type="binding site" evidence="4">
    <location>
        <begin position="64"/>
        <end position="65"/>
    </location>
    <ligand>
        <name>substrate</name>
    </ligand>
</feature>
<dbReference type="Proteomes" id="UP000076848">
    <property type="component" value="Unassembled WGS sequence"/>
</dbReference>
<feature type="site" description="Increases basicity of active site His" evidence="6">
    <location>
        <position position="283"/>
    </location>
</feature>
<dbReference type="STRING" id="288768.SAMEA3906486_00847"/>
<keyword evidence="2 5" id="KW-0460">Magnesium</keyword>
<dbReference type="SFLD" id="SFLDS00001">
    <property type="entry name" value="Enolase"/>
    <property type="match status" value="1"/>
</dbReference>
<dbReference type="OrthoDB" id="8609034at2"/>
<dbReference type="GO" id="GO:0000287">
    <property type="term" value="F:magnesium ion binding"/>
    <property type="evidence" value="ECO:0007669"/>
    <property type="project" value="TreeGrafter"/>
</dbReference>
<dbReference type="GO" id="GO:0018838">
    <property type="term" value="F:mandelate racemase activity"/>
    <property type="evidence" value="ECO:0007669"/>
    <property type="project" value="UniProtKB-EC"/>
</dbReference>
<feature type="active site" description="Proton donor/acceptor" evidence="3">
    <location>
        <position position="310"/>
    </location>
</feature>
<dbReference type="NCBIfam" id="NF047820">
    <property type="entry name" value="TalGalacDh"/>
    <property type="match status" value="1"/>
</dbReference>
<gene>
    <name evidence="8" type="primary">mdlA_1</name>
    <name evidence="8" type="ORF">SAMEA3906486_00847</name>
</gene>
<dbReference type="Gene3D" id="3.20.20.120">
    <property type="entry name" value="Enolase-like C-terminal domain"/>
    <property type="match status" value="1"/>
</dbReference>
<evidence type="ECO:0000256" key="1">
    <source>
        <dbReference type="ARBA" id="ARBA00022723"/>
    </source>
</evidence>
<dbReference type="GO" id="GO:0009063">
    <property type="term" value="P:amino acid catabolic process"/>
    <property type="evidence" value="ECO:0007669"/>
    <property type="project" value="InterPro"/>
</dbReference>
<dbReference type="PANTHER" id="PTHR13794:SF58">
    <property type="entry name" value="MITOCHONDRIAL ENOLASE SUPERFAMILY MEMBER 1"/>
    <property type="match status" value="1"/>
</dbReference>
<feature type="binding site" evidence="5">
    <location>
        <position position="260"/>
    </location>
    <ligand>
        <name>Mg(2+)</name>
        <dbReference type="ChEBI" id="CHEBI:18420"/>
    </ligand>
</feature>
<feature type="binding site" evidence="5">
    <location>
        <position position="234"/>
    </location>
    <ligand>
        <name>Mg(2+)</name>
        <dbReference type="ChEBI" id="CHEBI:18420"/>
    </ligand>
</feature>
<dbReference type="Pfam" id="PF13378">
    <property type="entry name" value="MR_MLE_C"/>
    <property type="match status" value="1"/>
</dbReference>
<dbReference type="InterPro" id="IPR029065">
    <property type="entry name" value="Enolase_C-like"/>
</dbReference>
<dbReference type="GO" id="GO:0016052">
    <property type="term" value="P:carbohydrate catabolic process"/>
    <property type="evidence" value="ECO:0007669"/>
    <property type="project" value="TreeGrafter"/>
</dbReference>
<evidence type="ECO:0000256" key="6">
    <source>
        <dbReference type="PIRSR" id="PIRSR633978-4"/>
    </source>
</evidence>
<dbReference type="SUPFAM" id="SSF54826">
    <property type="entry name" value="Enolase N-terminal domain-like"/>
    <property type="match status" value="1"/>
</dbReference>
<proteinExistence type="predicted"/>
<feature type="binding site" evidence="4">
    <location>
        <begin position="28"/>
        <end position="30"/>
    </location>
    <ligand>
        <name>substrate</name>
    </ligand>
</feature>
<keyword evidence="1 5" id="KW-0479">Metal-binding</keyword>
<comment type="cofactor">
    <cofactor evidence="5">
        <name>Mg(2+)</name>
        <dbReference type="ChEBI" id="CHEBI:18420"/>
    </cofactor>
    <text evidence="5">Binds 1 Mg(2+) ion per subunit.</text>
</comment>
<feature type="binding site" evidence="4">
    <location>
        <position position="177"/>
    </location>
    <ligand>
        <name>substrate</name>
    </ligand>
</feature>
<dbReference type="InterPro" id="IPR033978">
    <property type="entry name" value="L-talarate_dehydratase"/>
</dbReference>
<dbReference type="PANTHER" id="PTHR13794">
    <property type="entry name" value="ENOLASE SUPERFAMILY, MANDELATE RACEMASE"/>
    <property type="match status" value="1"/>
</dbReference>
<dbReference type="RefSeq" id="WP_066124111.1">
    <property type="nucleotide sequence ID" value="NZ_FKIF01000002.1"/>
</dbReference>
<feature type="binding site" evidence="5">
    <location>
        <position position="208"/>
    </location>
    <ligand>
        <name>Mg(2+)</name>
        <dbReference type="ChEBI" id="CHEBI:18420"/>
    </ligand>
</feature>
<dbReference type="PROSITE" id="PS00909">
    <property type="entry name" value="MR_MLE_2"/>
    <property type="match status" value="1"/>
</dbReference>
<evidence type="ECO:0000313" key="9">
    <source>
        <dbReference type="Proteomes" id="UP000076848"/>
    </source>
</evidence>
<feature type="binding site" evidence="4">
    <location>
        <position position="210"/>
    </location>
    <ligand>
        <name>substrate</name>
    </ligand>
</feature>
<dbReference type="AlphaFoldDB" id="A0A157S726"/>
<accession>A0A157S726</accession>
<feature type="active site" description="Proton acceptor" evidence="3">
    <location>
        <position position="179"/>
    </location>
</feature>
<evidence type="ECO:0000313" key="8">
    <source>
        <dbReference type="EMBL" id="SAI66222.1"/>
    </source>
</evidence>
<dbReference type="CDD" id="cd03316">
    <property type="entry name" value="MR_like"/>
    <property type="match status" value="1"/>
</dbReference>
<keyword evidence="8" id="KW-0413">Isomerase</keyword>
<sequence length="380" mass="41987">MISDSPADRIAWMRISSCYLPLATPISDAKVFTGRQKPMTEVAMLFVELQTENGDEGLGLSYSKRAGGPGQFAHAKEIAPTLIGEDPSDIGRLWTKLCWAGASVGRSGLSTQAIAAFDVALYDLKARRANLPLAKLLGAYRDSVACYNTSGGFLHTPLEQLLVNASASRERGIGGIKLKVGHPDHQHDLKRVEAVRKHLGDDVPLMVDANQQWNRPAAQRMCRTFEPFNLVWIEEPLDAYDHEGHAALAASFDTPIATGEMLTSAAEHFDLIRHRGADFIQPDAPRVGGITPFLKILGQAEQAGCMLAPHFAMELHVHLAAVYPTEPWVEHFDWLEPLFNERLEIRDGRMRVPSRPGLGMSLSEQARRWTREQAEIGKRA</sequence>
<dbReference type="GO" id="GO:0008867">
    <property type="term" value="F:galactarate dehydratase activity"/>
    <property type="evidence" value="ECO:0007669"/>
    <property type="project" value="InterPro"/>
</dbReference>